<dbReference type="InterPro" id="IPR002123">
    <property type="entry name" value="Plipid/glycerol_acylTrfase"/>
</dbReference>
<organism evidence="7">
    <name type="scientific">Methyloraptor flagellatus</name>
    <dbReference type="NCBI Taxonomy" id="3162530"/>
    <lineage>
        <taxon>Bacteria</taxon>
        <taxon>Pseudomonadati</taxon>
        <taxon>Pseudomonadota</taxon>
        <taxon>Alphaproteobacteria</taxon>
        <taxon>Hyphomicrobiales</taxon>
        <taxon>Ancalomicrobiaceae</taxon>
        <taxon>Methyloraptor</taxon>
    </lineage>
</organism>
<evidence type="ECO:0000313" key="7">
    <source>
        <dbReference type="EMBL" id="XBY43919.1"/>
    </source>
</evidence>
<dbReference type="AlphaFoldDB" id="A0AAU7X795"/>
<dbReference type="PANTHER" id="PTHR10434:SF64">
    <property type="entry name" value="1-ACYL-SN-GLYCEROL-3-PHOSPHATE ACYLTRANSFERASE-RELATED"/>
    <property type="match status" value="1"/>
</dbReference>
<proteinExistence type="predicted"/>
<dbReference type="KEGG" id="mflg:ABS361_17925"/>
<evidence type="ECO:0000256" key="5">
    <source>
        <dbReference type="ARBA" id="ARBA00023315"/>
    </source>
</evidence>
<keyword evidence="3" id="KW-0808">Transferase</keyword>
<gene>
    <name evidence="7" type="ORF">ABS361_17925</name>
</gene>
<sequence length="282" mass="30513">MIPKLRAYFALAWLAAITVVALPLQIIAVKFGWGIAKSLPVWWHGKALRAAGLAVRVTGAPARERPLMIVANHASWADISVIASLMPCSFVAKSEVATWPLFGLFAKLQRCIFVERARRSKTAETAAEMADRLSDGDAIVLFPEGTSSDGNRVLPFRSALIGAAHAAISRGGHERVHVQAMSVAYTRLGGLPMSRSERPLVSWFGDMELPGHLWGVFLKGPIDVEVRFGEPIPVDGTTDRKVLTQTLELQVRAMTMAALHGRPLPHGGLPAPAEPRALAIVR</sequence>
<name>A0AAU7X795_9HYPH</name>
<dbReference type="GO" id="GO:0003841">
    <property type="term" value="F:1-acylglycerol-3-phosphate O-acyltransferase activity"/>
    <property type="evidence" value="ECO:0007669"/>
    <property type="project" value="TreeGrafter"/>
</dbReference>
<keyword evidence="5 7" id="KW-0012">Acyltransferase</keyword>
<keyword evidence="2" id="KW-0444">Lipid biosynthesis</keyword>
<dbReference type="RefSeq" id="WP_407049016.1">
    <property type="nucleotide sequence ID" value="NZ_CP158568.1"/>
</dbReference>
<evidence type="ECO:0000256" key="1">
    <source>
        <dbReference type="ARBA" id="ARBA00005189"/>
    </source>
</evidence>
<dbReference type="SUPFAM" id="SSF69593">
    <property type="entry name" value="Glycerol-3-phosphate (1)-acyltransferase"/>
    <property type="match status" value="1"/>
</dbReference>
<comment type="pathway">
    <text evidence="1">Lipid metabolism.</text>
</comment>
<feature type="domain" description="Phospholipid/glycerol acyltransferase" evidence="6">
    <location>
        <begin position="67"/>
        <end position="186"/>
    </location>
</feature>
<accession>A0AAU7X795</accession>
<evidence type="ECO:0000256" key="3">
    <source>
        <dbReference type="ARBA" id="ARBA00022679"/>
    </source>
</evidence>
<reference evidence="7" key="1">
    <citation type="submission" date="2024-06" db="EMBL/GenBank/DDBJ databases">
        <title>Methylostella associata gen. nov., sp. nov., a novel Ancalomicrobiaceae-affiliated facultatively methylotrophic bacteria that feed on methanotrophs of the genus Methylococcus.</title>
        <authorList>
            <person name="Saltykova V."/>
            <person name="Danilova O.V."/>
            <person name="Oshkin I.Y."/>
            <person name="Belova S.E."/>
            <person name="Pimenov N.V."/>
            <person name="Dedysh S.N."/>
        </authorList>
    </citation>
    <scope>NUCLEOTIDE SEQUENCE</scope>
    <source>
        <strain evidence="7">S20</strain>
    </source>
</reference>
<dbReference type="PANTHER" id="PTHR10434">
    <property type="entry name" value="1-ACYL-SN-GLYCEROL-3-PHOSPHATE ACYLTRANSFERASE"/>
    <property type="match status" value="1"/>
</dbReference>
<dbReference type="SMART" id="SM00563">
    <property type="entry name" value="PlsC"/>
    <property type="match status" value="1"/>
</dbReference>
<keyword evidence="4" id="KW-0443">Lipid metabolism</keyword>
<evidence type="ECO:0000256" key="4">
    <source>
        <dbReference type="ARBA" id="ARBA00023098"/>
    </source>
</evidence>
<protein>
    <submittedName>
        <fullName evidence="7">Lysophospholipid acyltransferase family protein</fullName>
    </submittedName>
</protein>
<evidence type="ECO:0000259" key="6">
    <source>
        <dbReference type="SMART" id="SM00563"/>
    </source>
</evidence>
<dbReference type="Pfam" id="PF01553">
    <property type="entry name" value="Acyltransferase"/>
    <property type="match status" value="1"/>
</dbReference>
<evidence type="ECO:0000256" key="2">
    <source>
        <dbReference type="ARBA" id="ARBA00022516"/>
    </source>
</evidence>
<dbReference type="EMBL" id="CP158568">
    <property type="protein sequence ID" value="XBY43919.1"/>
    <property type="molecule type" value="Genomic_DNA"/>
</dbReference>
<dbReference type="GO" id="GO:0006654">
    <property type="term" value="P:phosphatidic acid biosynthetic process"/>
    <property type="evidence" value="ECO:0007669"/>
    <property type="project" value="TreeGrafter"/>
</dbReference>
<dbReference type="CDD" id="cd07989">
    <property type="entry name" value="LPLAT_AGPAT-like"/>
    <property type="match status" value="1"/>
</dbReference>